<reference evidence="1 2" key="1">
    <citation type="journal article" date="2024" name="bioRxiv">
        <title>A reference genome for Trichogramma kaykai: A tiny desert-dwelling parasitoid wasp with competing sex-ratio distorters.</title>
        <authorList>
            <person name="Culotta J."/>
            <person name="Lindsey A.R."/>
        </authorList>
    </citation>
    <scope>NUCLEOTIDE SEQUENCE [LARGE SCALE GENOMIC DNA]</scope>
    <source>
        <strain evidence="1 2">KSX58</strain>
    </source>
</reference>
<dbReference type="AlphaFoldDB" id="A0ABD2WIT5"/>
<sequence length="883" mass="102442">MSSSGQRRSGVEFFIVLPDGKIENYPRQLTYWIQCNDNESIINFLSKVETVPTIQEDLSKANDTLLCLLDLLSETEQFIEADPQLIRIFNGIRRTFKSLIFTYDNRLKLWACRNIMSILNQLKTPEKYDESSRKFLSFLGSFCLLGFNKQVYVTCGSFGLVLDYLCRSEYLVPAILALRDMFLCYNEISIPLVVHKLIDKLKDILIVSSNGEYKDAYLPQISLKTISIIASWHMDGRAGAKRILRHENNMILKLLLRNVETKHAESIYCIYNLSKVPECRYKLMNIFNDDQNNCIKIIVKTLNETDENKCIFSMMISILCHLCNESGHNKKMRELGIKCLMDVLRKEKHKKLHLKILRAFYLLANDEKNILVLIKEGILNIIVSYYRLMLAVEEHNKTNDSEFLKCQHSNSIEDHDVIHSKKLMKWLPAEYLVTLSESLLCSLTLHPKFLEPTEDKIQIPMENYSPVCSEIDLDSDYEEPFISISDNPKCSSISKKSYDYESNREFKAYLSLLKAMIFSNYIAIELVDPVIIQTIIKYIKCSKDKMASNILQRIAAKMSYFLPLIRQGFIFESQILSEAKHYKDQLRLLAEESTLVGELQNTLIQKSRGSDIVAISIPLLINNKDTLRNLLLNHMCSGLQIIFDILADPEHEWYEAAILSIFKLAKTLNLKFNPECEFKPESDGECHEDSSKSSSLVTVDLDDSAITGERLEVILLALEDKNITTWPVKTLLYVILMAEKYSMDLISNKVKKAFIEKYHNSIIRANDHKSFYLVWKWSWEWSRKGHKISDWCKKLNLFSVQTFMTMKIKKAERIETFKKIQAGCNKLVTVESNNPYIDFLKMINESMKDYRYWFTKSDLNVNGWCEATAKKKIEQLFKNIKIG</sequence>
<dbReference type="PANTHER" id="PTHR23312:SF8">
    <property type="entry name" value="ARMADILLO REPEAT-CONTAINING PROTEIN 5"/>
    <property type="match status" value="1"/>
</dbReference>
<protein>
    <submittedName>
        <fullName evidence="1">Uncharacterized protein</fullName>
    </submittedName>
</protein>
<proteinExistence type="predicted"/>
<evidence type="ECO:0000313" key="2">
    <source>
        <dbReference type="Proteomes" id="UP001627154"/>
    </source>
</evidence>
<dbReference type="InterPro" id="IPR011989">
    <property type="entry name" value="ARM-like"/>
</dbReference>
<evidence type="ECO:0000313" key="1">
    <source>
        <dbReference type="EMBL" id="KAL3392486.1"/>
    </source>
</evidence>
<dbReference type="InterPro" id="IPR016024">
    <property type="entry name" value="ARM-type_fold"/>
</dbReference>
<dbReference type="EMBL" id="JBJJXI010000104">
    <property type="protein sequence ID" value="KAL3392486.1"/>
    <property type="molecule type" value="Genomic_DNA"/>
</dbReference>
<dbReference type="Proteomes" id="UP001627154">
    <property type="component" value="Unassembled WGS sequence"/>
</dbReference>
<dbReference type="Gene3D" id="1.25.10.10">
    <property type="entry name" value="Leucine-rich Repeat Variant"/>
    <property type="match status" value="1"/>
</dbReference>
<accession>A0ABD2WIT5</accession>
<dbReference type="PANTHER" id="PTHR23312">
    <property type="entry name" value="ARMC5 ARMADILLO REPEAT-CONTAINING -RELATED"/>
    <property type="match status" value="1"/>
</dbReference>
<comment type="caution">
    <text evidence="1">The sequence shown here is derived from an EMBL/GenBank/DDBJ whole genome shotgun (WGS) entry which is preliminary data.</text>
</comment>
<gene>
    <name evidence="1" type="ORF">TKK_013008</name>
</gene>
<keyword evidence="2" id="KW-1185">Reference proteome</keyword>
<name>A0ABD2WIT5_9HYME</name>
<organism evidence="1 2">
    <name type="scientific">Trichogramma kaykai</name>
    <dbReference type="NCBI Taxonomy" id="54128"/>
    <lineage>
        <taxon>Eukaryota</taxon>
        <taxon>Metazoa</taxon>
        <taxon>Ecdysozoa</taxon>
        <taxon>Arthropoda</taxon>
        <taxon>Hexapoda</taxon>
        <taxon>Insecta</taxon>
        <taxon>Pterygota</taxon>
        <taxon>Neoptera</taxon>
        <taxon>Endopterygota</taxon>
        <taxon>Hymenoptera</taxon>
        <taxon>Apocrita</taxon>
        <taxon>Proctotrupomorpha</taxon>
        <taxon>Chalcidoidea</taxon>
        <taxon>Trichogrammatidae</taxon>
        <taxon>Trichogramma</taxon>
    </lineage>
</organism>
<dbReference type="SUPFAM" id="SSF48371">
    <property type="entry name" value="ARM repeat"/>
    <property type="match status" value="1"/>
</dbReference>